<reference evidence="2 3" key="1">
    <citation type="journal article" date="2006" name="Int. J. Syst. Evol. Microbiol.">
        <title>Costertonia aggregata gen. nov., sp. nov., a mesophilic marine bacterium of the family Flavobacteriaceae, isolated from a mature biofilm.</title>
        <authorList>
            <person name="Kwon K.K."/>
            <person name="Lee Y.K."/>
            <person name="Lee H.K."/>
        </authorList>
    </citation>
    <scope>NUCLEOTIDE SEQUENCE [LARGE SCALE GENOMIC DNA]</scope>
    <source>
        <strain evidence="2 3">KCCM 42265</strain>
    </source>
</reference>
<dbReference type="PROSITE" id="PS51154">
    <property type="entry name" value="MACRO"/>
    <property type="match status" value="1"/>
</dbReference>
<dbReference type="InterPro" id="IPR043472">
    <property type="entry name" value="Macro_dom-like"/>
</dbReference>
<sequence>MNHVKIFDKSKDITERNVDIIVAPVNRDLETSGVHKPLDYVIYNHRYQLRMERSIIPDKSAVAYGDVYVIPEEDGGQSSLMYAVLESSKKDNNKKRLEQFYNNIFLKAIDFGASSIRVPSLSHGIFLYPVQEVVHIGIDIAASFETFQEIQFYCYNDAYYNVFITYLEILKDKWKK</sequence>
<dbReference type="Proteomes" id="UP000509302">
    <property type="component" value="Chromosome"/>
</dbReference>
<keyword evidence="3" id="KW-1185">Reference proteome</keyword>
<protein>
    <submittedName>
        <fullName evidence="2">Macro domain-containing protein</fullName>
    </submittedName>
</protein>
<dbReference type="AlphaFoldDB" id="A0A7H9ARG2"/>
<proteinExistence type="predicted"/>
<evidence type="ECO:0000259" key="1">
    <source>
        <dbReference type="PROSITE" id="PS51154"/>
    </source>
</evidence>
<dbReference type="InterPro" id="IPR002589">
    <property type="entry name" value="Macro_dom"/>
</dbReference>
<accession>A0A7H9ARG2</accession>
<feature type="domain" description="Macro" evidence="1">
    <location>
        <begin position="1"/>
        <end position="171"/>
    </location>
</feature>
<dbReference type="KEGG" id="cagg:HYG79_11835"/>
<dbReference type="Pfam" id="PF01661">
    <property type="entry name" value="Macro"/>
    <property type="match status" value="1"/>
</dbReference>
<dbReference type="Gene3D" id="3.40.220.10">
    <property type="entry name" value="Leucine Aminopeptidase, subunit E, domain 1"/>
    <property type="match status" value="1"/>
</dbReference>
<dbReference type="EMBL" id="CP058595">
    <property type="protein sequence ID" value="QLG46006.1"/>
    <property type="molecule type" value="Genomic_DNA"/>
</dbReference>
<name>A0A7H9ARG2_9FLAO</name>
<dbReference type="RefSeq" id="WP_179242292.1">
    <property type="nucleotide sequence ID" value="NZ_CP058595.1"/>
</dbReference>
<dbReference type="SUPFAM" id="SSF52949">
    <property type="entry name" value="Macro domain-like"/>
    <property type="match status" value="1"/>
</dbReference>
<organism evidence="2 3">
    <name type="scientific">Costertonia aggregata</name>
    <dbReference type="NCBI Taxonomy" id="343403"/>
    <lineage>
        <taxon>Bacteria</taxon>
        <taxon>Pseudomonadati</taxon>
        <taxon>Bacteroidota</taxon>
        <taxon>Flavobacteriia</taxon>
        <taxon>Flavobacteriales</taxon>
        <taxon>Flavobacteriaceae</taxon>
        <taxon>Costertonia</taxon>
    </lineage>
</organism>
<gene>
    <name evidence="2" type="ORF">HYG79_11835</name>
</gene>
<evidence type="ECO:0000313" key="2">
    <source>
        <dbReference type="EMBL" id="QLG46006.1"/>
    </source>
</evidence>
<evidence type="ECO:0000313" key="3">
    <source>
        <dbReference type="Proteomes" id="UP000509302"/>
    </source>
</evidence>